<dbReference type="EMBL" id="HBIV01042043">
    <property type="protein sequence ID" value="CAE0677778.1"/>
    <property type="molecule type" value="Transcribed_RNA"/>
</dbReference>
<dbReference type="Gene3D" id="3.30.40.10">
    <property type="entry name" value="Zinc/RING finger domain, C3HC4 (zinc finger)"/>
    <property type="match status" value="1"/>
</dbReference>
<evidence type="ECO:0000256" key="2">
    <source>
        <dbReference type="ARBA" id="ARBA00022771"/>
    </source>
</evidence>
<evidence type="ECO:0000259" key="6">
    <source>
        <dbReference type="PROSITE" id="PS50016"/>
    </source>
</evidence>
<protein>
    <recommendedName>
        <fullName evidence="6">PHD-type domain-containing protein</fullName>
    </recommendedName>
</protein>
<evidence type="ECO:0000256" key="4">
    <source>
        <dbReference type="PROSITE-ProRule" id="PRU00146"/>
    </source>
</evidence>
<dbReference type="InterPro" id="IPR013083">
    <property type="entry name" value="Znf_RING/FYVE/PHD"/>
</dbReference>
<dbReference type="GO" id="GO:0008270">
    <property type="term" value="F:zinc ion binding"/>
    <property type="evidence" value="ECO:0007669"/>
    <property type="project" value="UniProtKB-KW"/>
</dbReference>
<dbReference type="Pfam" id="PF00628">
    <property type="entry name" value="PHD"/>
    <property type="match status" value="1"/>
</dbReference>
<evidence type="ECO:0000313" key="7">
    <source>
        <dbReference type="EMBL" id="CAE0677778.1"/>
    </source>
</evidence>
<gene>
    <name evidence="7" type="ORF">LGLO00237_LOCUS29559</name>
</gene>
<accession>A0A7S3ZBA1</accession>
<dbReference type="InterPro" id="IPR001965">
    <property type="entry name" value="Znf_PHD"/>
</dbReference>
<evidence type="ECO:0000256" key="3">
    <source>
        <dbReference type="ARBA" id="ARBA00022833"/>
    </source>
</evidence>
<proteinExistence type="predicted"/>
<dbReference type="SUPFAM" id="SSF57903">
    <property type="entry name" value="FYVE/PHD zinc finger"/>
    <property type="match status" value="1"/>
</dbReference>
<sequence>MSAKACHLCLSDEDPQEMRQCTGCAITMHVYCMDIYDPDPTAKWTCETCTPKAVARQPQPAPTQRHLHSLPSSGYHPRSGAGVGGAPRKPTPPLPMGETIIAKVCLRQPHKNTHTRDFFF</sequence>
<keyword evidence="3" id="KW-0862">Zinc</keyword>
<dbReference type="InterPro" id="IPR011011">
    <property type="entry name" value="Znf_FYVE_PHD"/>
</dbReference>
<feature type="region of interest" description="Disordered" evidence="5">
    <location>
        <begin position="53"/>
        <end position="95"/>
    </location>
</feature>
<keyword evidence="2 4" id="KW-0863">Zinc-finger</keyword>
<dbReference type="AlphaFoldDB" id="A0A7S3ZBA1"/>
<evidence type="ECO:0000256" key="5">
    <source>
        <dbReference type="SAM" id="MobiDB-lite"/>
    </source>
</evidence>
<keyword evidence="1" id="KW-0479">Metal-binding</keyword>
<evidence type="ECO:0000256" key="1">
    <source>
        <dbReference type="ARBA" id="ARBA00022723"/>
    </source>
</evidence>
<feature type="domain" description="PHD-type" evidence="6">
    <location>
        <begin position="3"/>
        <end position="52"/>
    </location>
</feature>
<organism evidence="7">
    <name type="scientific">Lotharella globosa</name>
    <dbReference type="NCBI Taxonomy" id="91324"/>
    <lineage>
        <taxon>Eukaryota</taxon>
        <taxon>Sar</taxon>
        <taxon>Rhizaria</taxon>
        <taxon>Cercozoa</taxon>
        <taxon>Chlorarachniophyceae</taxon>
        <taxon>Lotharella</taxon>
    </lineage>
</organism>
<dbReference type="SMART" id="SM00249">
    <property type="entry name" value="PHD"/>
    <property type="match status" value="1"/>
</dbReference>
<name>A0A7S3ZBA1_9EUKA</name>
<reference evidence="7" key="1">
    <citation type="submission" date="2021-01" db="EMBL/GenBank/DDBJ databases">
        <authorList>
            <person name="Corre E."/>
            <person name="Pelletier E."/>
            <person name="Niang G."/>
            <person name="Scheremetjew M."/>
            <person name="Finn R."/>
            <person name="Kale V."/>
            <person name="Holt S."/>
            <person name="Cochrane G."/>
            <person name="Meng A."/>
            <person name="Brown T."/>
            <person name="Cohen L."/>
        </authorList>
    </citation>
    <scope>NUCLEOTIDE SEQUENCE</scope>
    <source>
        <strain evidence="7">CCCM811</strain>
    </source>
</reference>
<dbReference type="InterPro" id="IPR019787">
    <property type="entry name" value="Znf_PHD-finger"/>
</dbReference>
<dbReference type="PROSITE" id="PS50016">
    <property type="entry name" value="ZF_PHD_2"/>
    <property type="match status" value="1"/>
</dbReference>